<feature type="region of interest" description="Disordered" evidence="1">
    <location>
        <begin position="31"/>
        <end position="53"/>
    </location>
</feature>
<dbReference type="Proteomes" id="UP000283993">
    <property type="component" value="Unassembled WGS sequence"/>
</dbReference>
<evidence type="ECO:0008006" key="4">
    <source>
        <dbReference type="Google" id="ProtNLM"/>
    </source>
</evidence>
<feature type="compositionally biased region" description="Basic and acidic residues" evidence="1">
    <location>
        <begin position="39"/>
        <end position="53"/>
    </location>
</feature>
<evidence type="ECO:0000313" key="2">
    <source>
        <dbReference type="EMBL" id="ROO30595.1"/>
    </source>
</evidence>
<accession>A0A423PYC1</accession>
<dbReference type="EMBL" id="AYKH01000001">
    <property type="protein sequence ID" value="ROO30595.1"/>
    <property type="molecule type" value="Genomic_DNA"/>
</dbReference>
<proteinExistence type="predicted"/>
<comment type="caution">
    <text evidence="2">The sequence shown here is derived from an EMBL/GenBank/DDBJ whole genome shotgun (WGS) entry which is preliminary data.</text>
</comment>
<protein>
    <recommendedName>
        <fullName evidence="4">HK97 gp10 family phage protein</fullName>
    </recommendedName>
</protein>
<dbReference type="InterPro" id="IPR010064">
    <property type="entry name" value="HK97-gp10_tail"/>
</dbReference>
<name>A0A423PYC1_9GAMM</name>
<dbReference type="Pfam" id="PF04883">
    <property type="entry name" value="HK97-gp10_like"/>
    <property type="match status" value="1"/>
</dbReference>
<evidence type="ECO:0000313" key="3">
    <source>
        <dbReference type="Proteomes" id="UP000283993"/>
    </source>
</evidence>
<dbReference type="NCBIfam" id="TIGR01725">
    <property type="entry name" value="phge_HK97_gp10"/>
    <property type="match status" value="1"/>
</dbReference>
<evidence type="ECO:0000256" key="1">
    <source>
        <dbReference type="SAM" id="MobiDB-lite"/>
    </source>
</evidence>
<organism evidence="2 3">
    <name type="scientific">Salinisphaera orenii MK-B5</name>
    <dbReference type="NCBI Taxonomy" id="856730"/>
    <lineage>
        <taxon>Bacteria</taxon>
        <taxon>Pseudomonadati</taxon>
        <taxon>Pseudomonadota</taxon>
        <taxon>Gammaproteobacteria</taxon>
        <taxon>Salinisphaerales</taxon>
        <taxon>Salinisphaeraceae</taxon>
        <taxon>Salinisphaera</taxon>
    </lineage>
</organism>
<keyword evidence="3" id="KW-1185">Reference proteome</keyword>
<dbReference type="AlphaFoldDB" id="A0A423PYC1"/>
<reference evidence="2 3" key="1">
    <citation type="submission" date="2013-10" db="EMBL/GenBank/DDBJ databases">
        <title>Salinisphaera orenii MK-B5 Genome Sequencing.</title>
        <authorList>
            <person name="Lai Q."/>
            <person name="Li C."/>
            <person name="Shao Z."/>
        </authorList>
    </citation>
    <scope>NUCLEOTIDE SEQUENCE [LARGE SCALE GENOMIC DNA]</scope>
    <source>
        <strain evidence="2 3">MK-B5</strain>
    </source>
</reference>
<gene>
    <name evidence="2" type="ORF">SAOR_00955</name>
</gene>
<dbReference type="RefSeq" id="WP_123629800.1">
    <property type="nucleotide sequence ID" value="NZ_AYKH01000001.1"/>
</dbReference>
<sequence>MKVEGLEGIKRSLSELDAKVQKKVTRHALRAAAKPIQAEARRQAKQFDRPETPDRVWKQITTRSLPKRAVKASGGDLGVAVGVKDSKPGETFHYAKFVLLGTSQIQANPVLRRSADTKQTEALNAFADDLWDGIRKQTE</sequence>